<proteinExistence type="predicted"/>
<feature type="domain" description="DDE" evidence="1">
    <location>
        <begin position="2"/>
        <end position="59"/>
    </location>
</feature>
<gene>
    <name evidence="2" type="ORF">CN585_31505</name>
</gene>
<dbReference type="Proteomes" id="UP000220841">
    <property type="component" value="Unassembled WGS sequence"/>
</dbReference>
<evidence type="ECO:0000313" key="3">
    <source>
        <dbReference type="Proteomes" id="UP000220841"/>
    </source>
</evidence>
<protein>
    <submittedName>
        <fullName evidence="2">IS6 family transposase</fullName>
    </submittedName>
</protein>
<dbReference type="AlphaFoldDB" id="A0A2A8GTG3"/>
<reference evidence="2 3" key="1">
    <citation type="submission" date="2017-09" db="EMBL/GenBank/DDBJ databases">
        <title>Large-scale bioinformatics analysis of Bacillus genomes uncovers conserved roles of natural products in bacterial physiology.</title>
        <authorList>
            <consortium name="Agbiome Team Llc"/>
            <person name="Bleich R.M."/>
            <person name="Grubbs K.J."/>
            <person name="Santa Maria K.C."/>
            <person name="Allen S.E."/>
            <person name="Farag S."/>
            <person name="Shank E.A."/>
            <person name="Bowers A."/>
        </authorList>
    </citation>
    <scope>NUCLEOTIDE SEQUENCE [LARGE SCALE GENOMIC DNA]</scope>
    <source>
        <strain evidence="2 3">AFS021349</strain>
    </source>
</reference>
<dbReference type="InterPro" id="IPR032874">
    <property type="entry name" value="DDE_dom"/>
</dbReference>
<name>A0A2A8GTG3_9BACI</name>
<accession>A0A2A8GTG3</accession>
<evidence type="ECO:0000259" key="1">
    <source>
        <dbReference type="Pfam" id="PF13610"/>
    </source>
</evidence>
<sequence length="59" mass="7019">MSKAFFKSLASFYVSKPRVLTVDKNPVYLKVVKQSKKEKWIPLDVELRQKKYLNNMVEQ</sequence>
<comment type="caution">
    <text evidence="2">The sequence shown here is derived from an EMBL/GenBank/DDBJ whole genome shotgun (WGS) entry which is preliminary data.</text>
</comment>
<evidence type="ECO:0000313" key="2">
    <source>
        <dbReference type="EMBL" id="PEP78973.1"/>
    </source>
</evidence>
<organism evidence="2 3">
    <name type="scientific">Bacillus toyonensis</name>
    <dbReference type="NCBI Taxonomy" id="155322"/>
    <lineage>
        <taxon>Bacteria</taxon>
        <taxon>Bacillati</taxon>
        <taxon>Bacillota</taxon>
        <taxon>Bacilli</taxon>
        <taxon>Bacillales</taxon>
        <taxon>Bacillaceae</taxon>
        <taxon>Bacillus</taxon>
        <taxon>Bacillus cereus group</taxon>
    </lineage>
</organism>
<feature type="non-terminal residue" evidence="2">
    <location>
        <position position="59"/>
    </location>
</feature>
<dbReference type="Pfam" id="PF13610">
    <property type="entry name" value="DDE_Tnp_IS240"/>
    <property type="match status" value="1"/>
</dbReference>
<dbReference type="EMBL" id="NUBY01000488">
    <property type="protein sequence ID" value="PEP78973.1"/>
    <property type="molecule type" value="Genomic_DNA"/>
</dbReference>